<dbReference type="PATRIC" id="fig|1194972.3.peg.769"/>
<dbReference type="Proteomes" id="UP000006072">
    <property type="component" value="Unassembled WGS sequence"/>
</dbReference>
<organism evidence="1 2">
    <name type="scientific">Mycolicibacterium vaccae ATCC 25954</name>
    <dbReference type="NCBI Taxonomy" id="1194972"/>
    <lineage>
        <taxon>Bacteria</taxon>
        <taxon>Bacillati</taxon>
        <taxon>Actinomycetota</taxon>
        <taxon>Actinomycetes</taxon>
        <taxon>Mycobacteriales</taxon>
        <taxon>Mycobacteriaceae</taxon>
        <taxon>Mycolicibacterium</taxon>
    </lineage>
</organism>
<evidence type="ECO:0000313" key="1">
    <source>
        <dbReference type="EMBL" id="EJZ12031.1"/>
    </source>
</evidence>
<dbReference type="EMBL" id="ALQA01000005">
    <property type="protein sequence ID" value="EJZ12031.1"/>
    <property type="molecule type" value="Genomic_DNA"/>
</dbReference>
<proteinExistence type="predicted"/>
<reference evidence="1 2" key="1">
    <citation type="journal article" date="2012" name="J. Bacteriol.">
        <title>Complete Genome Sequence of Mycobacterium vaccae Type Strain ATCC 25954.</title>
        <authorList>
            <person name="Ho Y.S."/>
            <person name="Adroub S.A."/>
            <person name="Abadi M."/>
            <person name="Al Alwan B."/>
            <person name="Alkhateeb R."/>
            <person name="Gao G."/>
            <person name="Ragab A."/>
            <person name="Ali S."/>
            <person name="van Soolingen D."/>
            <person name="Bitter W."/>
            <person name="Pain A."/>
            <person name="Abdallah A.M."/>
        </authorList>
    </citation>
    <scope>NUCLEOTIDE SEQUENCE [LARGE SCALE GENOMIC DNA]</scope>
    <source>
        <strain evidence="1 2">ATCC 25954</strain>
    </source>
</reference>
<dbReference type="AlphaFoldDB" id="K0UZ24"/>
<name>K0UZ24_MYCVA</name>
<keyword evidence="2" id="KW-1185">Reference proteome</keyword>
<evidence type="ECO:0000313" key="2">
    <source>
        <dbReference type="Proteomes" id="UP000006072"/>
    </source>
</evidence>
<sequence length="81" mass="9265">MSEYAALAKKWVEVTEKVAAGAWDGIECPKNADADVLIEIRKQRTGTDDARFEYWIHCPRCGAEIYFHSKDHYRPVPHSAD</sequence>
<accession>K0UZ24</accession>
<gene>
    <name evidence="1" type="ORF">MVAC_03806</name>
</gene>
<protein>
    <submittedName>
        <fullName evidence="1">Uncharacterized protein</fullName>
    </submittedName>
</protein>
<dbReference type="RefSeq" id="WP_003929954.1">
    <property type="nucleotide sequence ID" value="NZ_JH814688.1"/>
</dbReference>
<dbReference type="HOGENOM" id="CLU_2570228_0_0_11"/>
<comment type="caution">
    <text evidence="1">The sequence shown here is derived from an EMBL/GenBank/DDBJ whole genome shotgun (WGS) entry which is preliminary data.</text>
</comment>